<evidence type="ECO:0000313" key="3">
    <source>
        <dbReference type="EMBL" id="GAC29433.1"/>
    </source>
</evidence>
<evidence type="ECO:0000256" key="2">
    <source>
        <dbReference type="HAMAP-Rule" id="MF_00003"/>
    </source>
</evidence>
<reference evidence="4" key="1">
    <citation type="journal article" date="2014" name="Environ. Microbiol.">
        <title>Comparative genomics of the marine bacterial genus Glaciecola reveals the high degree of genomic diversity and genomic characteristic for cold adaptation.</title>
        <authorList>
            <person name="Qin Q.L."/>
            <person name="Xie B.B."/>
            <person name="Yu Y."/>
            <person name="Shu Y.L."/>
            <person name="Rong J.C."/>
            <person name="Zhang Y.J."/>
            <person name="Zhao D.L."/>
            <person name="Chen X.L."/>
            <person name="Zhang X.Y."/>
            <person name="Chen B."/>
            <person name="Zhou B.C."/>
            <person name="Zhang Y.Z."/>
        </authorList>
    </citation>
    <scope>NUCLEOTIDE SEQUENCE [LARGE SCALE GENOMIC DNA]</scope>
    <source>
        <strain evidence="4">ACAM 615</strain>
    </source>
</reference>
<protein>
    <recommendedName>
        <fullName evidence="2">Ribosome-binding factor A</fullName>
    </recommendedName>
</protein>
<dbReference type="InterPro" id="IPR015946">
    <property type="entry name" value="KH_dom-like_a/b"/>
</dbReference>
<dbReference type="OrthoDB" id="307788at2"/>
<keyword evidence="2" id="KW-0963">Cytoplasm</keyword>
<keyword evidence="4" id="KW-1185">Reference proteome</keyword>
<dbReference type="GO" id="GO:0043024">
    <property type="term" value="F:ribosomal small subunit binding"/>
    <property type="evidence" value="ECO:0007669"/>
    <property type="project" value="TreeGrafter"/>
</dbReference>
<comment type="function">
    <text evidence="2">One of several proteins that assist in the late maturation steps of the functional core of the 30S ribosomal subunit. Associates with free 30S ribosomal subunits (but not with 30S subunits that are part of 70S ribosomes or polysomes). Required for efficient processing of 16S rRNA. May interact with the 5'-terminal helix region of 16S rRNA.</text>
</comment>
<keyword evidence="1 2" id="KW-0690">Ribosome biogenesis</keyword>
<comment type="similarity">
    <text evidence="2">Belongs to the RbfA family.</text>
</comment>
<dbReference type="InterPro" id="IPR000238">
    <property type="entry name" value="RbfA"/>
</dbReference>
<dbReference type="Proteomes" id="UP000006251">
    <property type="component" value="Unassembled WGS sequence"/>
</dbReference>
<evidence type="ECO:0000313" key="4">
    <source>
        <dbReference type="Proteomes" id="UP000006251"/>
    </source>
</evidence>
<comment type="subunit">
    <text evidence="2">Monomer. Binds 30S ribosomal subunits, but not 50S ribosomal subunits or 70S ribosomes.</text>
</comment>
<gene>
    <name evidence="2 3" type="primary">rbfA</name>
    <name evidence="3" type="ORF">GPAL_2578</name>
</gene>
<dbReference type="NCBIfam" id="TIGR00082">
    <property type="entry name" value="rbfA"/>
    <property type="match status" value="1"/>
</dbReference>
<dbReference type="InterPro" id="IPR020053">
    <property type="entry name" value="Ribosome-bd_factorA_CS"/>
</dbReference>
<proteinExistence type="inferred from homology"/>
<dbReference type="GO" id="GO:0005829">
    <property type="term" value="C:cytosol"/>
    <property type="evidence" value="ECO:0007669"/>
    <property type="project" value="TreeGrafter"/>
</dbReference>
<sequence length="131" mass="15135">MAREFSRTDRVSQQVHKEIASILQNEFKHREPEVGMITISSVEVSRDLAHAKIYVTFYHNDEDKIKDDLVRLQDAKGFIRTLLAKRIRMRAVPAVHFFRDESITEGIRISTLVNQARAKDEAKAKDAPEDE</sequence>
<dbReference type="InterPro" id="IPR023799">
    <property type="entry name" value="RbfA_dom_sf"/>
</dbReference>
<dbReference type="HAMAP" id="MF_00003">
    <property type="entry name" value="RbfA"/>
    <property type="match status" value="1"/>
</dbReference>
<accession>K6ZKL4</accession>
<dbReference type="Gene3D" id="3.30.300.20">
    <property type="match status" value="1"/>
</dbReference>
<dbReference type="Pfam" id="PF02033">
    <property type="entry name" value="RBFA"/>
    <property type="match status" value="1"/>
</dbReference>
<dbReference type="SUPFAM" id="SSF89919">
    <property type="entry name" value="Ribosome-binding factor A, RbfA"/>
    <property type="match status" value="1"/>
</dbReference>
<dbReference type="GO" id="GO:0030490">
    <property type="term" value="P:maturation of SSU-rRNA"/>
    <property type="evidence" value="ECO:0007669"/>
    <property type="project" value="UniProtKB-UniRule"/>
</dbReference>
<dbReference type="STRING" id="1121922.GCA_000428905_02211"/>
<dbReference type="PANTHER" id="PTHR33515">
    <property type="entry name" value="RIBOSOME-BINDING FACTOR A, CHLOROPLASTIC-RELATED"/>
    <property type="match status" value="1"/>
</dbReference>
<dbReference type="AlphaFoldDB" id="K6ZKL4"/>
<dbReference type="PROSITE" id="PS01319">
    <property type="entry name" value="RBFA"/>
    <property type="match status" value="1"/>
</dbReference>
<dbReference type="EMBL" id="BAEQ01000045">
    <property type="protein sequence ID" value="GAC29433.1"/>
    <property type="molecule type" value="Genomic_DNA"/>
</dbReference>
<evidence type="ECO:0000256" key="1">
    <source>
        <dbReference type="ARBA" id="ARBA00022517"/>
    </source>
</evidence>
<organism evidence="3 4">
    <name type="scientific">Brumicola pallidula DSM 14239 = ACAM 615</name>
    <dbReference type="NCBI Taxonomy" id="1121922"/>
    <lineage>
        <taxon>Bacteria</taxon>
        <taxon>Pseudomonadati</taxon>
        <taxon>Pseudomonadota</taxon>
        <taxon>Gammaproteobacteria</taxon>
        <taxon>Alteromonadales</taxon>
        <taxon>Alteromonadaceae</taxon>
        <taxon>Brumicola</taxon>
    </lineage>
</organism>
<dbReference type="RefSeq" id="WP_006012340.1">
    <property type="nucleotide sequence ID" value="NZ_AUAV01000011.1"/>
</dbReference>
<name>K6ZKL4_9ALTE</name>
<comment type="subcellular location">
    <subcellularLocation>
        <location evidence="2">Cytoplasm</location>
    </subcellularLocation>
</comment>
<comment type="caution">
    <text evidence="3">The sequence shown here is derived from an EMBL/GenBank/DDBJ whole genome shotgun (WGS) entry which is preliminary data.</text>
</comment>
<dbReference type="PANTHER" id="PTHR33515:SF1">
    <property type="entry name" value="RIBOSOME-BINDING FACTOR A, CHLOROPLASTIC-RELATED"/>
    <property type="match status" value="1"/>
</dbReference>